<gene>
    <name evidence="3" type="ORF">IBL26_24745</name>
</gene>
<feature type="domain" description="HTH cro/C1-type" evidence="2">
    <location>
        <begin position="72"/>
        <end position="126"/>
    </location>
</feature>
<dbReference type="PANTHER" id="PTHR46797:SF1">
    <property type="entry name" value="METHYLPHOSPHONATE SYNTHASE"/>
    <property type="match status" value="1"/>
</dbReference>
<evidence type="ECO:0000259" key="2">
    <source>
        <dbReference type="PROSITE" id="PS50943"/>
    </source>
</evidence>
<dbReference type="RefSeq" id="WP_187787172.1">
    <property type="nucleotide sequence ID" value="NZ_JACTVA010000096.1"/>
</dbReference>
<keyword evidence="4" id="KW-1185">Reference proteome</keyword>
<sequence>MAYIGPIAETADTVTLRREDFDALIAAAEEASDRRALAAFDTKVKRQGLEAVRADSLTIEEVMQIAEGMSPIRVWRKRRGLTARALSETAGISPVYLSEIETGKKPGSAVAIVALAKALGVDASDLLP</sequence>
<dbReference type="SMART" id="SM00530">
    <property type="entry name" value="HTH_XRE"/>
    <property type="match status" value="1"/>
</dbReference>
<feature type="non-terminal residue" evidence="3">
    <location>
        <position position="128"/>
    </location>
</feature>
<organism evidence="3 4">
    <name type="scientific">Teichococcus aerophilus</name>
    <dbReference type="NCBI Taxonomy" id="1224513"/>
    <lineage>
        <taxon>Bacteria</taxon>
        <taxon>Pseudomonadati</taxon>
        <taxon>Pseudomonadota</taxon>
        <taxon>Alphaproteobacteria</taxon>
        <taxon>Acetobacterales</taxon>
        <taxon>Roseomonadaceae</taxon>
        <taxon>Roseomonas</taxon>
    </lineage>
</organism>
<dbReference type="Pfam" id="PF13560">
    <property type="entry name" value="HTH_31"/>
    <property type="match status" value="1"/>
</dbReference>
<accession>A0ABR7RVW5</accession>
<dbReference type="SUPFAM" id="SSF47413">
    <property type="entry name" value="lambda repressor-like DNA-binding domains"/>
    <property type="match status" value="1"/>
</dbReference>
<evidence type="ECO:0000313" key="4">
    <source>
        <dbReference type="Proteomes" id="UP000626026"/>
    </source>
</evidence>
<dbReference type="InterPro" id="IPR050807">
    <property type="entry name" value="TransReg_Diox_bact_type"/>
</dbReference>
<dbReference type="EMBL" id="JACTVA010000096">
    <property type="protein sequence ID" value="MBC9210057.1"/>
    <property type="molecule type" value="Genomic_DNA"/>
</dbReference>
<dbReference type="PROSITE" id="PS50943">
    <property type="entry name" value="HTH_CROC1"/>
    <property type="match status" value="1"/>
</dbReference>
<keyword evidence="1" id="KW-0238">DNA-binding</keyword>
<evidence type="ECO:0000313" key="3">
    <source>
        <dbReference type="EMBL" id="MBC9210057.1"/>
    </source>
</evidence>
<comment type="caution">
    <text evidence="3">The sequence shown here is derived from an EMBL/GenBank/DDBJ whole genome shotgun (WGS) entry which is preliminary data.</text>
</comment>
<evidence type="ECO:0000256" key="1">
    <source>
        <dbReference type="ARBA" id="ARBA00023125"/>
    </source>
</evidence>
<proteinExistence type="predicted"/>
<name>A0ABR7RVW5_9PROT</name>
<dbReference type="InterPro" id="IPR010982">
    <property type="entry name" value="Lambda_DNA-bd_dom_sf"/>
</dbReference>
<dbReference type="CDD" id="cd00093">
    <property type="entry name" value="HTH_XRE"/>
    <property type="match status" value="1"/>
</dbReference>
<protein>
    <submittedName>
        <fullName evidence="3">Helix-turn-helix domain-containing protein</fullName>
    </submittedName>
</protein>
<dbReference type="PANTHER" id="PTHR46797">
    <property type="entry name" value="HTH-TYPE TRANSCRIPTIONAL REGULATOR"/>
    <property type="match status" value="1"/>
</dbReference>
<dbReference type="Gene3D" id="1.10.260.40">
    <property type="entry name" value="lambda repressor-like DNA-binding domains"/>
    <property type="match status" value="1"/>
</dbReference>
<reference evidence="3 4" key="1">
    <citation type="journal article" date="2013" name="Int. J. Syst. Evol. Microbiol.">
        <title>Roseomonas aerophila sp. nov., isolated from air.</title>
        <authorList>
            <person name="Kim S.J."/>
            <person name="Weon H.Y."/>
            <person name="Ahn J.H."/>
            <person name="Hong S.B."/>
            <person name="Seok S.J."/>
            <person name="Whang K.S."/>
            <person name="Kwon S.W."/>
        </authorList>
    </citation>
    <scope>NUCLEOTIDE SEQUENCE [LARGE SCALE GENOMIC DNA]</scope>
    <source>
        <strain evidence="3 4">NBRC 108923</strain>
    </source>
</reference>
<dbReference type="Proteomes" id="UP000626026">
    <property type="component" value="Unassembled WGS sequence"/>
</dbReference>
<dbReference type="InterPro" id="IPR001387">
    <property type="entry name" value="Cro/C1-type_HTH"/>
</dbReference>